<accession>A0A9P4Q5S8</accession>
<keyword evidence="1" id="KW-0479">Metal-binding</keyword>
<evidence type="ECO:0000259" key="5">
    <source>
        <dbReference type="PROSITE" id="PS51266"/>
    </source>
</evidence>
<gene>
    <name evidence="6" type="ORF">K431DRAFT_322022</name>
</gene>
<dbReference type="Proteomes" id="UP000799441">
    <property type="component" value="Unassembled WGS sequence"/>
</dbReference>
<organism evidence="6 7">
    <name type="scientific">Polychaeton citri CBS 116435</name>
    <dbReference type="NCBI Taxonomy" id="1314669"/>
    <lineage>
        <taxon>Eukaryota</taxon>
        <taxon>Fungi</taxon>
        <taxon>Dikarya</taxon>
        <taxon>Ascomycota</taxon>
        <taxon>Pezizomycotina</taxon>
        <taxon>Dothideomycetes</taxon>
        <taxon>Dothideomycetidae</taxon>
        <taxon>Capnodiales</taxon>
        <taxon>Capnodiaceae</taxon>
        <taxon>Polychaeton</taxon>
    </lineage>
</organism>
<dbReference type="InterPro" id="IPR052604">
    <property type="entry name" value="Mito_Tim_assembly_helper"/>
</dbReference>
<evidence type="ECO:0000256" key="3">
    <source>
        <dbReference type="ARBA" id="ARBA00022833"/>
    </source>
</evidence>
<comment type="caution">
    <text evidence="6">The sequence shown here is derived from an EMBL/GenBank/DDBJ whole genome shotgun (WGS) entry which is preliminary data.</text>
</comment>
<protein>
    <recommendedName>
        <fullName evidence="5">CHY-type domain-containing protein</fullName>
    </recommendedName>
</protein>
<dbReference type="OrthoDB" id="411372at2759"/>
<dbReference type="PANTHER" id="PTHR28082">
    <property type="entry name" value="ZINC FINGER PROTEIN"/>
    <property type="match status" value="1"/>
</dbReference>
<sequence>MCKHILNQQVSIRAPCCKRWFDCAECHAEITEKEASLDQNKIHNIPPREEMELGCKKCKKVFRIRPAEFDEEADGFCPRCDNQFYVEAKTPRAELKVESDDVRVDARMLKDQRMKQMKELWDLDVWDDEGEAARLG</sequence>
<dbReference type="PROSITE" id="PS51266">
    <property type="entry name" value="ZF_CHY"/>
    <property type="match status" value="1"/>
</dbReference>
<dbReference type="SUPFAM" id="SSF161219">
    <property type="entry name" value="CHY zinc finger-like"/>
    <property type="match status" value="1"/>
</dbReference>
<evidence type="ECO:0000313" key="6">
    <source>
        <dbReference type="EMBL" id="KAF2718956.1"/>
    </source>
</evidence>
<dbReference type="InterPro" id="IPR037274">
    <property type="entry name" value="Znf_CHY_sf"/>
</dbReference>
<dbReference type="InterPro" id="IPR008913">
    <property type="entry name" value="Znf_CHY"/>
</dbReference>
<keyword evidence="7" id="KW-1185">Reference proteome</keyword>
<evidence type="ECO:0000256" key="1">
    <source>
        <dbReference type="ARBA" id="ARBA00022723"/>
    </source>
</evidence>
<evidence type="ECO:0000256" key="4">
    <source>
        <dbReference type="PROSITE-ProRule" id="PRU00601"/>
    </source>
</evidence>
<evidence type="ECO:0000256" key="2">
    <source>
        <dbReference type="ARBA" id="ARBA00022771"/>
    </source>
</evidence>
<dbReference type="EMBL" id="MU003817">
    <property type="protein sequence ID" value="KAF2718956.1"/>
    <property type="molecule type" value="Genomic_DNA"/>
</dbReference>
<reference evidence="6" key="1">
    <citation type="journal article" date="2020" name="Stud. Mycol.">
        <title>101 Dothideomycetes genomes: a test case for predicting lifestyles and emergence of pathogens.</title>
        <authorList>
            <person name="Haridas S."/>
            <person name="Albert R."/>
            <person name="Binder M."/>
            <person name="Bloem J."/>
            <person name="Labutti K."/>
            <person name="Salamov A."/>
            <person name="Andreopoulos B."/>
            <person name="Baker S."/>
            <person name="Barry K."/>
            <person name="Bills G."/>
            <person name="Bluhm B."/>
            <person name="Cannon C."/>
            <person name="Castanera R."/>
            <person name="Culley D."/>
            <person name="Daum C."/>
            <person name="Ezra D."/>
            <person name="Gonzalez J."/>
            <person name="Henrissat B."/>
            <person name="Kuo A."/>
            <person name="Liang C."/>
            <person name="Lipzen A."/>
            <person name="Lutzoni F."/>
            <person name="Magnuson J."/>
            <person name="Mondo S."/>
            <person name="Nolan M."/>
            <person name="Ohm R."/>
            <person name="Pangilinan J."/>
            <person name="Park H.-J."/>
            <person name="Ramirez L."/>
            <person name="Alfaro M."/>
            <person name="Sun H."/>
            <person name="Tritt A."/>
            <person name="Yoshinaga Y."/>
            <person name="Zwiers L.-H."/>
            <person name="Turgeon B."/>
            <person name="Goodwin S."/>
            <person name="Spatafora J."/>
            <person name="Crous P."/>
            <person name="Grigoriev I."/>
        </authorList>
    </citation>
    <scope>NUCLEOTIDE SEQUENCE</scope>
    <source>
        <strain evidence="6">CBS 116435</strain>
    </source>
</reference>
<dbReference type="GO" id="GO:0008270">
    <property type="term" value="F:zinc ion binding"/>
    <property type="evidence" value="ECO:0007669"/>
    <property type="project" value="UniProtKB-KW"/>
</dbReference>
<name>A0A9P4Q5S8_9PEZI</name>
<dbReference type="PANTHER" id="PTHR28082:SF2">
    <property type="entry name" value="CHY-TYPE DOMAIN-CONTAINING PROTEIN"/>
    <property type="match status" value="1"/>
</dbReference>
<keyword evidence="2 4" id="KW-0863">Zinc-finger</keyword>
<dbReference type="AlphaFoldDB" id="A0A9P4Q5S8"/>
<dbReference type="GO" id="GO:0045041">
    <property type="term" value="P:protein import into mitochondrial intermembrane space"/>
    <property type="evidence" value="ECO:0007669"/>
    <property type="project" value="TreeGrafter"/>
</dbReference>
<keyword evidence="3" id="KW-0862">Zinc</keyword>
<dbReference type="Pfam" id="PF05495">
    <property type="entry name" value="zf-CHY"/>
    <property type="match status" value="1"/>
</dbReference>
<proteinExistence type="predicted"/>
<dbReference type="GO" id="GO:0005758">
    <property type="term" value="C:mitochondrial intermembrane space"/>
    <property type="evidence" value="ECO:0007669"/>
    <property type="project" value="TreeGrafter"/>
</dbReference>
<feature type="domain" description="CHY-type" evidence="5">
    <location>
        <begin position="1"/>
        <end position="82"/>
    </location>
</feature>
<evidence type="ECO:0000313" key="7">
    <source>
        <dbReference type="Proteomes" id="UP000799441"/>
    </source>
</evidence>